<dbReference type="Proteomes" id="UP001501153">
    <property type="component" value="Unassembled WGS sequence"/>
</dbReference>
<feature type="region of interest" description="Disordered" evidence="1">
    <location>
        <begin position="35"/>
        <end position="73"/>
    </location>
</feature>
<keyword evidence="3" id="KW-1185">Reference proteome</keyword>
<feature type="compositionally biased region" description="Basic and acidic residues" evidence="1">
    <location>
        <begin position="35"/>
        <end position="56"/>
    </location>
</feature>
<comment type="caution">
    <text evidence="2">The sequence shown here is derived from an EMBL/GenBank/DDBJ whole genome shotgun (WGS) entry which is preliminary data.</text>
</comment>
<organism evidence="2 3">
    <name type="scientific">Hymenobacter saemangeumensis</name>
    <dbReference type="NCBI Taxonomy" id="1084522"/>
    <lineage>
        <taxon>Bacteria</taxon>
        <taxon>Pseudomonadati</taxon>
        <taxon>Bacteroidota</taxon>
        <taxon>Cytophagia</taxon>
        <taxon>Cytophagales</taxon>
        <taxon>Hymenobacteraceae</taxon>
        <taxon>Hymenobacter</taxon>
    </lineage>
</organism>
<gene>
    <name evidence="2" type="ORF">GCM10023185_40430</name>
</gene>
<evidence type="ECO:0000313" key="3">
    <source>
        <dbReference type="Proteomes" id="UP001501153"/>
    </source>
</evidence>
<name>A0ABP8IR14_9BACT</name>
<evidence type="ECO:0000256" key="1">
    <source>
        <dbReference type="SAM" id="MobiDB-lite"/>
    </source>
</evidence>
<proteinExistence type="predicted"/>
<reference evidence="3" key="1">
    <citation type="journal article" date="2019" name="Int. J. Syst. Evol. Microbiol.">
        <title>The Global Catalogue of Microorganisms (GCM) 10K type strain sequencing project: providing services to taxonomists for standard genome sequencing and annotation.</title>
        <authorList>
            <consortium name="The Broad Institute Genomics Platform"/>
            <consortium name="The Broad Institute Genome Sequencing Center for Infectious Disease"/>
            <person name="Wu L."/>
            <person name="Ma J."/>
        </authorList>
    </citation>
    <scope>NUCLEOTIDE SEQUENCE [LARGE SCALE GENOMIC DNA]</scope>
    <source>
        <strain evidence="3">JCM 17923</strain>
    </source>
</reference>
<protein>
    <submittedName>
        <fullName evidence="2">Uncharacterized protein</fullName>
    </submittedName>
</protein>
<accession>A0ABP8IR14</accession>
<evidence type="ECO:0000313" key="2">
    <source>
        <dbReference type="EMBL" id="GAA4368049.1"/>
    </source>
</evidence>
<dbReference type="EMBL" id="BAABGZ010000079">
    <property type="protein sequence ID" value="GAA4368049.1"/>
    <property type="molecule type" value="Genomic_DNA"/>
</dbReference>
<sequence>MVACTSGPALAQIVREKPGKVKAANRRALREARKTEVPYKDTHLDVSKDRLKRGSSEPKATQHSNKLDYKHGIAPNVKEPGIFGLRRKKKL</sequence>